<evidence type="ECO:0000259" key="13">
    <source>
        <dbReference type="PROSITE" id="PS50011"/>
    </source>
</evidence>
<keyword evidence="15" id="KW-1185">Reference proteome</keyword>
<keyword evidence="6" id="KW-0418">Kinase</keyword>
<dbReference type="InterPro" id="IPR050236">
    <property type="entry name" value="Ser_Thr_kinase_AGC"/>
</dbReference>
<organism evidence="14 15">
    <name type="scientific">Cryomyces minteri</name>
    <dbReference type="NCBI Taxonomy" id="331657"/>
    <lineage>
        <taxon>Eukaryota</taxon>
        <taxon>Fungi</taxon>
        <taxon>Dikarya</taxon>
        <taxon>Ascomycota</taxon>
        <taxon>Pezizomycotina</taxon>
        <taxon>Dothideomycetes</taxon>
        <taxon>Dothideomycetes incertae sedis</taxon>
        <taxon>Cryomyces</taxon>
    </lineage>
</organism>
<dbReference type="GO" id="GO:0005524">
    <property type="term" value="F:ATP binding"/>
    <property type="evidence" value="ECO:0007669"/>
    <property type="project" value="UniProtKB-UniRule"/>
</dbReference>
<dbReference type="PROSITE" id="PS00107">
    <property type="entry name" value="PROTEIN_KINASE_ATP"/>
    <property type="match status" value="1"/>
</dbReference>
<dbReference type="SUPFAM" id="SSF56112">
    <property type="entry name" value="Protein kinase-like (PK-like)"/>
    <property type="match status" value="1"/>
</dbReference>
<evidence type="ECO:0000256" key="2">
    <source>
        <dbReference type="ARBA" id="ARBA00022527"/>
    </source>
</evidence>
<dbReference type="Proteomes" id="UP000308768">
    <property type="component" value="Unassembled WGS sequence"/>
</dbReference>
<sequence>MGSNQPPNRLHLNFGFQDRNFSAEQGRNFPTTPSTFPQPVYPNAAGQQEVWGTQQTNNGYSGAPAGYFMNNPYPPQYQQQPRVPTQGAYRAPNAYNDGTNGLVHQFSHQNLGGGGQRTASPYGRQPSPSQRPKTASNTGQQQHGNYLSAPVPAQHTPMVADDELPMRNSDRYPDNVKGRVKFSTAMVSAFFKENVVRAKERNQRAANVDVALREPSLSEARRQQYKLIRQRQEATKEKPSNFTTVKIIGKGAFGEVKLVMRKNDGKVYALKSLIKAEMHKKDQLAHVRSERDVLAEADSPWVVKLHTTFQDSTFLYMLMEFLPGGDLMTMLI</sequence>
<dbReference type="EC" id="2.7.11.1" evidence="1"/>
<dbReference type="PANTHER" id="PTHR24356:SF184">
    <property type="entry name" value="SERINE_THREONINE-PROTEIN KINASE TRICORNERED"/>
    <property type="match status" value="1"/>
</dbReference>
<keyword evidence="3" id="KW-0597">Phosphoprotein</keyword>
<dbReference type="InterPro" id="IPR000719">
    <property type="entry name" value="Prot_kinase_dom"/>
</dbReference>
<dbReference type="InterPro" id="IPR011009">
    <property type="entry name" value="Kinase-like_dom_sf"/>
</dbReference>
<reference evidence="14 15" key="1">
    <citation type="submission" date="2017-03" db="EMBL/GenBank/DDBJ databases">
        <title>Genomes of endolithic fungi from Antarctica.</title>
        <authorList>
            <person name="Coleine C."/>
            <person name="Masonjones S."/>
            <person name="Stajich J.E."/>
        </authorList>
    </citation>
    <scope>NUCLEOTIDE SEQUENCE [LARGE SCALE GENOMIC DNA]</scope>
    <source>
        <strain evidence="14 15">CCFEE 5187</strain>
    </source>
</reference>
<dbReference type="OrthoDB" id="3638488at2759"/>
<dbReference type="InterPro" id="IPR017441">
    <property type="entry name" value="Protein_kinase_ATP_BS"/>
</dbReference>
<evidence type="ECO:0000256" key="10">
    <source>
        <dbReference type="ARBA" id="ARBA00048679"/>
    </source>
</evidence>
<evidence type="ECO:0000256" key="4">
    <source>
        <dbReference type="ARBA" id="ARBA00022679"/>
    </source>
</evidence>
<dbReference type="Gene3D" id="3.30.200.20">
    <property type="entry name" value="Phosphorylase Kinase, domain 1"/>
    <property type="match status" value="1"/>
</dbReference>
<evidence type="ECO:0000256" key="12">
    <source>
        <dbReference type="SAM" id="MobiDB-lite"/>
    </source>
</evidence>
<keyword evidence="5 11" id="KW-0547">Nucleotide-binding</keyword>
<evidence type="ECO:0000313" key="15">
    <source>
        <dbReference type="Proteomes" id="UP000308768"/>
    </source>
</evidence>
<comment type="caution">
    <text evidence="14">The sequence shown here is derived from an EMBL/GenBank/DDBJ whole genome shotgun (WGS) entry which is preliminary data.</text>
</comment>
<name>A0A4U0WFY0_9PEZI</name>
<dbReference type="FunFam" id="3.30.200.20:FF:000192">
    <property type="entry name" value="Serine/threonine-protein kinase cot-1"/>
    <property type="match status" value="1"/>
</dbReference>
<feature type="domain" description="Protein kinase" evidence="13">
    <location>
        <begin position="242"/>
        <end position="332"/>
    </location>
</feature>
<evidence type="ECO:0000256" key="11">
    <source>
        <dbReference type="PROSITE-ProRule" id="PRU10141"/>
    </source>
</evidence>
<evidence type="ECO:0000256" key="3">
    <source>
        <dbReference type="ARBA" id="ARBA00022553"/>
    </source>
</evidence>
<feature type="region of interest" description="Disordered" evidence="12">
    <location>
        <begin position="55"/>
        <end position="152"/>
    </location>
</feature>
<dbReference type="Pfam" id="PF00069">
    <property type="entry name" value="Pkinase"/>
    <property type="match status" value="1"/>
</dbReference>
<protein>
    <recommendedName>
        <fullName evidence="1">non-specific serine/threonine protein kinase</fullName>
        <ecNumber evidence="1">2.7.11.1</ecNumber>
    </recommendedName>
</protein>
<feature type="compositionally biased region" description="Polar residues" evidence="12">
    <location>
        <begin position="126"/>
        <end position="145"/>
    </location>
</feature>
<evidence type="ECO:0000256" key="1">
    <source>
        <dbReference type="ARBA" id="ARBA00012513"/>
    </source>
</evidence>
<evidence type="ECO:0000256" key="5">
    <source>
        <dbReference type="ARBA" id="ARBA00022741"/>
    </source>
</evidence>
<dbReference type="PROSITE" id="PS50011">
    <property type="entry name" value="PROTEIN_KINASE_DOM"/>
    <property type="match status" value="1"/>
</dbReference>
<keyword evidence="7 11" id="KW-0067">ATP-binding</keyword>
<feature type="non-terminal residue" evidence="14">
    <location>
        <position position="332"/>
    </location>
</feature>
<evidence type="ECO:0000256" key="7">
    <source>
        <dbReference type="ARBA" id="ARBA00022840"/>
    </source>
</evidence>
<keyword evidence="4" id="KW-0808">Transferase</keyword>
<dbReference type="STRING" id="331657.A0A4U0WFY0"/>
<comment type="catalytic activity">
    <reaction evidence="10">
        <text>L-seryl-[protein] + ATP = O-phospho-L-seryl-[protein] + ADP + H(+)</text>
        <dbReference type="Rhea" id="RHEA:17989"/>
        <dbReference type="Rhea" id="RHEA-COMP:9863"/>
        <dbReference type="Rhea" id="RHEA-COMP:11604"/>
        <dbReference type="ChEBI" id="CHEBI:15378"/>
        <dbReference type="ChEBI" id="CHEBI:29999"/>
        <dbReference type="ChEBI" id="CHEBI:30616"/>
        <dbReference type="ChEBI" id="CHEBI:83421"/>
        <dbReference type="ChEBI" id="CHEBI:456216"/>
        <dbReference type="EC" id="2.7.11.1"/>
    </reaction>
</comment>
<comment type="catalytic activity">
    <reaction evidence="9">
        <text>L-threonyl-[protein] + ATP = O-phospho-L-threonyl-[protein] + ADP + H(+)</text>
        <dbReference type="Rhea" id="RHEA:46608"/>
        <dbReference type="Rhea" id="RHEA-COMP:11060"/>
        <dbReference type="Rhea" id="RHEA-COMP:11605"/>
        <dbReference type="ChEBI" id="CHEBI:15378"/>
        <dbReference type="ChEBI" id="CHEBI:30013"/>
        <dbReference type="ChEBI" id="CHEBI:30616"/>
        <dbReference type="ChEBI" id="CHEBI:61977"/>
        <dbReference type="ChEBI" id="CHEBI:456216"/>
        <dbReference type="EC" id="2.7.11.1"/>
    </reaction>
</comment>
<gene>
    <name evidence="14" type="ORF">B0A49_12495</name>
</gene>
<evidence type="ECO:0000313" key="14">
    <source>
        <dbReference type="EMBL" id="TKA61752.1"/>
    </source>
</evidence>
<dbReference type="GO" id="GO:0004674">
    <property type="term" value="F:protein serine/threonine kinase activity"/>
    <property type="evidence" value="ECO:0007669"/>
    <property type="project" value="UniProtKB-KW"/>
</dbReference>
<evidence type="ECO:0000256" key="6">
    <source>
        <dbReference type="ARBA" id="ARBA00022777"/>
    </source>
</evidence>
<dbReference type="GO" id="GO:0035556">
    <property type="term" value="P:intracellular signal transduction"/>
    <property type="evidence" value="ECO:0007669"/>
    <property type="project" value="TreeGrafter"/>
</dbReference>
<evidence type="ECO:0000256" key="9">
    <source>
        <dbReference type="ARBA" id="ARBA00047899"/>
    </source>
</evidence>
<feature type="binding site" evidence="11">
    <location>
        <position position="271"/>
    </location>
    <ligand>
        <name>ATP</name>
        <dbReference type="ChEBI" id="CHEBI:30616"/>
    </ligand>
</feature>
<evidence type="ECO:0000256" key="8">
    <source>
        <dbReference type="ARBA" id="ARBA00038271"/>
    </source>
</evidence>
<dbReference type="EMBL" id="NAJN01001686">
    <property type="protein sequence ID" value="TKA61752.1"/>
    <property type="molecule type" value="Genomic_DNA"/>
</dbReference>
<dbReference type="PANTHER" id="PTHR24356">
    <property type="entry name" value="SERINE/THREONINE-PROTEIN KINASE"/>
    <property type="match status" value="1"/>
</dbReference>
<dbReference type="AlphaFoldDB" id="A0A4U0WFY0"/>
<keyword evidence="2" id="KW-0723">Serine/threonine-protein kinase</keyword>
<comment type="similarity">
    <text evidence="8">Belongs to the protein kinase superfamily. STE Ser/Thr protein kinase family. COT1 subfamily.</text>
</comment>
<proteinExistence type="inferred from homology"/>
<accession>A0A4U0WFY0</accession>